<dbReference type="InterPro" id="IPR036217">
    <property type="entry name" value="MethylDNA_cys_MeTrfase_DNAb"/>
</dbReference>
<comment type="catalytic activity">
    <reaction evidence="1">
        <text>a 4-O-methyl-thymidine in DNA + L-cysteinyl-[protein] = a thymidine in DNA + S-methyl-L-cysteinyl-[protein]</text>
        <dbReference type="Rhea" id="RHEA:53428"/>
        <dbReference type="Rhea" id="RHEA-COMP:10131"/>
        <dbReference type="Rhea" id="RHEA-COMP:10132"/>
        <dbReference type="Rhea" id="RHEA-COMP:13555"/>
        <dbReference type="Rhea" id="RHEA-COMP:13556"/>
        <dbReference type="ChEBI" id="CHEBI:29950"/>
        <dbReference type="ChEBI" id="CHEBI:82612"/>
        <dbReference type="ChEBI" id="CHEBI:137386"/>
        <dbReference type="ChEBI" id="CHEBI:137387"/>
        <dbReference type="EC" id="2.1.1.63"/>
    </reaction>
</comment>
<reference evidence="11 12" key="1">
    <citation type="submission" date="2019-01" db="EMBL/GenBank/DDBJ databases">
        <authorList>
            <person name="Deng T."/>
        </authorList>
    </citation>
    <scope>NUCLEOTIDE SEQUENCE [LARGE SCALE GENOMIC DNA]</scope>
    <source>
        <strain evidence="11 12">F8825</strain>
    </source>
</reference>
<dbReference type="CDD" id="cd06445">
    <property type="entry name" value="ATase"/>
    <property type="match status" value="1"/>
</dbReference>
<dbReference type="PANTHER" id="PTHR10815:SF5">
    <property type="entry name" value="METHYLATED-DNA--PROTEIN-CYSTEINE METHYLTRANSFERASE"/>
    <property type="match status" value="1"/>
</dbReference>
<evidence type="ECO:0000259" key="10">
    <source>
        <dbReference type="Pfam" id="PF02870"/>
    </source>
</evidence>
<dbReference type="OrthoDB" id="9802228at2"/>
<proteinExistence type="inferred from homology"/>
<dbReference type="InterPro" id="IPR036631">
    <property type="entry name" value="MGMT_N_sf"/>
</dbReference>
<evidence type="ECO:0000256" key="3">
    <source>
        <dbReference type="ARBA" id="ARBA00011918"/>
    </source>
</evidence>
<evidence type="ECO:0000256" key="6">
    <source>
        <dbReference type="ARBA" id="ARBA00022763"/>
    </source>
</evidence>
<comment type="caution">
    <text evidence="11">The sequence shown here is derived from an EMBL/GenBank/DDBJ whole genome shotgun (WGS) entry which is preliminary data.</text>
</comment>
<evidence type="ECO:0000313" key="12">
    <source>
        <dbReference type="Proteomes" id="UP000291088"/>
    </source>
</evidence>
<protein>
    <recommendedName>
        <fullName evidence="3">methylated-DNA--[protein]-cysteine S-methyltransferase</fullName>
        <ecNumber evidence="3">2.1.1.63</ecNumber>
    </recommendedName>
</protein>
<dbReference type="Pfam" id="PF01035">
    <property type="entry name" value="DNA_binding_1"/>
    <property type="match status" value="1"/>
</dbReference>
<dbReference type="AlphaFoldDB" id="A0A4Q2SZD5"/>
<dbReference type="InterPro" id="IPR008332">
    <property type="entry name" value="MethylG_MeTrfase_N"/>
</dbReference>
<dbReference type="Gene3D" id="1.10.10.10">
    <property type="entry name" value="Winged helix-like DNA-binding domain superfamily/Winged helix DNA-binding domain"/>
    <property type="match status" value="1"/>
</dbReference>
<dbReference type="InterPro" id="IPR014048">
    <property type="entry name" value="MethylDNA_cys_MeTrfase_DNA-bd"/>
</dbReference>
<name>A0A4Q2SZD5_9HYPH</name>
<evidence type="ECO:0000256" key="7">
    <source>
        <dbReference type="ARBA" id="ARBA00023204"/>
    </source>
</evidence>
<accession>A0A4Q2SZD5</accession>
<dbReference type="PANTHER" id="PTHR10815">
    <property type="entry name" value="METHYLATED-DNA--PROTEIN-CYSTEINE METHYLTRANSFERASE"/>
    <property type="match status" value="1"/>
</dbReference>
<sequence>MIATEPLFAEWFETPLGDMVAAAADTHLHFLEFRDAATREKTLASLQARSRRPVVCRRNRVIDQIGTELADYFAGKSASFRTPLAPEGSDFEKNVWTELLKVPLGETCSYGDIARVVGGMETVRAVGKANGANPIAIVIPCHRCIGADGSLTGYGGGLWRKKWLLRHEGQMRPIGLFALGEAQ</sequence>
<dbReference type="SUPFAM" id="SSF46767">
    <property type="entry name" value="Methylated DNA-protein cysteine methyltransferase, C-terminal domain"/>
    <property type="match status" value="1"/>
</dbReference>
<dbReference type="Gene3D" id="3.30.160.70">
    <property type="entry name" value="Methylated DNA-protein cysteine methyltransferase domain"/>
    <property type="match status" value="1"/>
</dbReference>
<dbReference type="InterPro" id="IPR036388">
    <property type="entry name" value="WH-like_DNA-bd_sf"/>
</dbReference>
<evidence type="ECO:0000256" key="2">
    <source>
        <dbReference type="ARBA" id="ARBA00008711"/>
    </source>
</evidence>
<dbReference type="Pfam" id="PF02870">
    <property type="entry name" value="Methyltransf_1N"/>
    <property type="match status" value="1"/>
</dbReference>
<dbReference type="GO" id="GO:0006281">
    <property type="term" value="P:DNA repair"/>
    <property type="evidence" value="ECO:0007669"/>
    <property type="project" value="UniProtKB-KW"/>
</dbReference>
<keyword evidence="4 11" id="KW-0489">Methyltransferase</keyword>
<dbReference type="EMBL" id="SDVB01000253">
    <property type="protein sequence ID" value="RYC09970.1"/>
    <property type="molecule type" value="Genomic_DNA"/>
</dbReference>
<keyword evidence="5 11" id="KW-0808">Transferase</keyword>
<evidence type="ECO:0000256" key="4">
    <source>
        <dbReference type="ARBA" id="ARBA00022603"/>
    </source>
</evidence>
<comment type="catalytic activity">
    <reaction evidence="8">
        <text>a 6-O-methyl-2'-deoxyguanosine in DNA + L-cysteinyl-[protein] = S-methyl-L-cysteinyl-[protein] + a 2'-deoxyguanosine in DNA</text>
        <dbReference type="Rhea" id="RHEA:24000"/>
        <dbReference type="Rhea" id="RHEA-COMP:10131"/>
        <dbReference type="Rhea" id="RHEA-COMP:10132"/>
        <dbReference type="Rhea" id="RHEA-COMP:11367"/>
        <dbReference type="Rhea" id="RHEA-COMP:11368"/>
        <dbReference type="ChEBI" id="CHEBI:29950"/>
        <dbReference type="ChEBI" id="CHEBI:82612"/>
        <dbReference type="ChEBI" id="CHEBI:85445"/>
        <dbReference type="ChEBI" id="CHEBI:85448"/>
        <dbReference type="EC" id="2.1.1.63"/>
    </reaction>
</comment>
<keyword evidence="7" id="KW-0234">DNA repair</keyword>
<evidence type="ECO:0000259" key="9">
    <source>
        <dbReference type="Pfam" id="PF01035"/>
    </source>
</evidence>
<dbReference type="NCBIfam" id="TIGR00589">
    <property type="entry name" value="ogt"/>
    <property type="match status" value="1"/>
</dbReference>
<keyword evidence="12" id="KW-1185">Reference proteome</keyword>
<feature type="domain" description="Methylated-DNA-[protein]-cysteine S-methyltransferase DNA binding" evidence="9">
    <location>
        <begin position="90"/>
        <end position="169"/>
    </location>
</feature>
<dbReference type="GO" id="GO:0003908">
    <property type="term" value="F:methylated-DNA-[protein]-cysteine S-methyltransferase activity"/>
    <property type="evidence" value="ECO:0007669"/>
    <property type="project" value="UniProtKB-EC"/>
</dbReference>
<dbReference type="FunFam" id="1.10.10.10:FF:000214">
    <property type="entry name" value="Methylated-DNA--protein-cysteine methyltransferase"/>
    <property type="match status" value="1"/>
</dbReference>
<dbReference type="SUPFAM" id="SSF53155">
    <property type="entry name" value="Methylated DNA-protein cysteine methyltransferase domain"/>
    <property type="match status" value="1"/>
</dbReference>
<keyword evidence="6" id="KW-0227">DNA damage</keyword>
<organism evidence="11 12">
    <name type="scientific">Ciceribacter ferrooxidans</name>
    <dbReference type="NCBI Taxonomy" id="2509717"/>
    <lineage>
        <taxon>Bacteria</taxon>
        <taxon>Pseudomonadati</taxon>
        <taxon>Pseudomonadota</taxon>
        <taxon>Alphaproteobacteria</taxon>
        <taxon>Hyphomicrobiales</taxon>
        <taxon>Rhizobiaceae</taxon>
        <taxon>Ciceribacter</taxon>
    </lineage>
</organism>
<dbReference type="EC" id="2.1.1.63" evidence="3"/>
<gene>
    <name evidence="11" type="ORF">EUU22_17970</name>
</gene>
<evidence type="ECO:0000313" key="11">
    <source>
        <dbReference type="EMBL" id="RYC09970.1"/>
    </source>
</evidence>
<comment type="similarity">
    <text evidence="2">Belongs to the MGMT family.</text>
</comment>
<feature type="domain" description="Methylguanine DNA methyltransferase ribonuclease-like" evidence="10">
    <location>
        <begin position="12"/>
        <end position="86"/>
    </location>
</feature>
<dbReference type="Proteomes" id="UP000291088">
    <property type="component" value="Unassembled WGS sequence"/>
</dbReference>
<evidence type="ECO:0000256" key="8">
    <source>
        <dbReference type="ARBA" id="ARBA00049348"/>
    </source>
</evidence>
<evidence type="ECO:0000256" key="1">
    <source>
        <dbReference type="ARBA" id="ARBA00001286"/>
    </source>
</evidence>
<evidence type="ECO:0000256" key="5">
    <source>
        <dbReference type="ARBA" id="ARBA00022679"/>
    </source>
</evidence>
<dbReference type="GO" id="GO:0032259">
    <property type="term" value="P:methylation"/>
    <property type="evidence" value="ECO:0007669"/>
    <property type="project" value="UniProtKB-KW"/>
</dbReference>